<evidence type="ECO:0000256" key="7">
    <source>
        <dbReference type="ARBA" id="ARBA00023145"/>
    </source>
</evidence>
<evidence type="ECO:0000256" key="11">
    <source>
        <dbReference type="SAM" id="SignalP"/>
    </source>
</evidence>
<keyword evidence="8" id="KW-1015">Disulfide bond</keyword>
<name>A0A182N725_9DIPT</name>
<dbReference type="Gene3D" id="3.10.450.10">
    <property type="match status" value="7"/>
</dbReference>
<feature type="chain" id="PRO_5008129484" description="Cysteine proteinase" evidence="11">
    <location>
        <begin position="25"/>
        <end position="1787"/>
    </location>
</feature>
<dbReference type="CDD" id="cd02248">
    <property type="entry name" value="Peptidase_C1A"/>
    <property type="match status" value="1"/>
</dbReference>
<accession>A0A182N725</accession>
<comment type="similarity">
    <text evidence="1">Belongs to the peptidase C1 family.</text>
</comment>
<evidence type="ECO:0000256" key="6">
    <source>
        <dbReference type="ARBA" id="ARBA00022807"/>
    </source>
</evidence>
<dbReference type="Proteomes" id="UP000075884">
    <property type="component" value="Unassembled WGS sequence"/>
</dbReference>
<keyword evidence="3" id="KW-0645">Protease</keyword>
<evidence type="ECO:0000259" key="13">
    <source>
        <dbReference type="SMART" id="SM00848"/>
    </source>
</evidence>
<dbReference type="PRINTS" id="PR00705">
    <property type="entry name" value="PAPAIN"/>
</dbReference>
<feature type="compositionally biased region" description="Basic and acidic residues" evidence="10">
    <location>
        <begin position="507"/>
        <end position="517"/>
    </location>
</feature>
<evidence type="ECO:0000256" key="8">
    <source>
        <dbReference type="ARBA" id="ARBA00023157"/>
    </source>
</evidence>
<reference evidence="15" key="1">
    <citation type="submission" date="2013-03" db="EMBL/GenBank/DDBJ databases">
        <title>The Genome Sequence of Anopheles dirus WRAIR2.</title>
        <authorList>
            <consortium name="The Broad Institute Genomics Platform"/>
            <person name="Neafsey D.E."/>
            <person name="Walton C."/>
            <person name="Walker B."/>
            <person name="Young S.K."/>
            <person name="Zeng Q."/>
            <person name="Gargeya S."/>
            <person name="Fitzgerald M."/>
            <person name="Haas B."/>
            <person name="Abouelleil A."/>
            <person name="Allen A.W."/>
            <person name="Alvarado L."/>
            <person name="Arachchi H.M."/>
            <person name="Berlin A.M."/>
            <person name="Chapman S.B."/>
            <person name="Gainer-Dewar J."/>
            <person name="Goldberg J."/>
            <person name="Griggs A."/>
            <person name="Gujja S."/>
            <person name="Hansen M."/>
            <person name="Howarth C."/>
            <person name="Imamovic A."/>
            <person name="Ireland A."/>
            <person name="Larimer J."/>
            <person name="McCowan C."/>
            <person name="Murphy C."/>
            <person name="Pearson M."/>
            <person name="Poon T.W."/>
            <person name="Priest M."/>
            <person name="Roberts A."/>
            <person name="Saif S."/>
            <person name="Shea T."/>
            <person name="Sisk P."/>
            <person name="Sykes S."/>
            <person name="Wortman J."/>
            <person name="Nusbaum C."/>
            <person name="Birren B."/>
        </authorList>
    </citation>
    <scope>NUCLEOTIDE SEQUENCE [LARGE SCALE GENOMIC DNA]</scope>
    <source>
        <strain evidence="15">WRAIR2</strain>
    </source>
</reference>
<feature type="domain" description="Peptidase C1A papain C-terminal" evidence="12">
    <location>
        <begin position="1567"/>
        <end position="1785"/>
    </location>
</feature>
<dbReference type="SUPFAM" id="SSF54403">
    <property type="entry name" value="Cystatin/monellin"/>
    <property type="match status" value="6"/>
</dbReference>
<dbReference type="InterPro" id="IPR000668">
    <property type="entry name" value="Peptidase_C1A_C"/>
</dbReference>
<dbReference type="InterPro" id="IPR000010">
    <property type="entry name" value="Cystatin_dom"/>
</dbReference>
<feature type="compositionally biased region" description="Polar residues" evidence="10">
    <location>
        <begin position="41"/>
        <end position="50"/>
    </location>
</feature>
<evidence type="ECO:0000259" key="12">
    <source>
        <dbReference type="SMART" id="SM00645"/>
    </source>
</evidence>
<dbReference type="GO" id="GO:0006508">
    <property type="term" value="P:proteolysis"/>
    <property type="evidence" value="ECO:0007669"/>
    <property type="project" value="UniProtKB-KW"/>
</dbReference>
<comment type="similarity">
    <text evidence="2">Belongs to the cystatin family.</text>
</comment>
<sequence>MRWRLRSLPQPLVLLLLSATLVLATVVRAEGEQPNPVTDAEVTSNTNGQPDENDEEVQNRLTTGLRLEHELVKEQADAPSTVNGSSEGGIVAIHVDAVGGKEQLRPTLRGLSYLATTFLPREYKFIEILSATREVVAGVRYELVASAEDEASGEKRLCRLVILEKPWITTEYGEKYRTLEYTNCSVPGSTSDPSVEDGSVRINPIFDANLRQNEELTPQQMEELEQQIVVEKVEMLEITSSPAPLDVHEVTISLETSTAAPVSSTEGEGLSDAAKSAIDELFSFASAPVQNANRGSVGGTEVVEETIVPVRVVKDRAETPETVTTLPPTTTTIAPLDQQVQSTFDEVFKTHQEIQKALDEVIANGGGRDVQLKYRPVLDSLLQKVKASIDSYYRTTNGGDANVDTAAFVVRDNAGGLMLTRTATGSAVSHDDQSSQESDEGGQQRREPLPSANLQPPGFEAPTAAATTTTDSDEEDDDQQVLTKEQLAKELNDEEGLQRVKKQALWSRERARTKRETAALPATTAPSTVRSIPAKTSSESGATAESEEDKVEKLSKEELTKQLNEDEGKRRDKRDFSGGFSGGYSGGGFGGYSGGSFGGGSYSGHGGHYGGGYYGSGYYGGGYYAPYRRGYYRRAPYYYGHYRGKRSVTAEDSPVEANETEGPEPQPPKIERVTMAFGDSDEDGEDEVLTKEQLAKRLNVDDGHRRDKRGYSSSYDASSHSGGHHGHYGGGGYYGGYNPYYNHPRPYYPGYYRGKRSADRTASRSSSNVINLDDQAQEAAMKVIATEAIQRLDQMDPDAYQRMLLEVLDARRVAQRSDKTRTTYVLSVLTANSHCAEEEESKASDACRGRLIPDTTKQCTLEVHVLKASADDSQQVQLTKSKCQKQGNTLGGGLVGGATPVDLSQPEHEERVRLGLVGYENGKYSNFEILSGTVQVVAGTIYRYKIALKDDAQQVYGTCDVKVYTPLPSAPNADKPEYDFDCQDDAEDGAHRRRRDVVAPKKLNKVPKTGSVQELTPEEYGKEEHQNRVRAGLQKQSALVDASGNERKVKIVGASMQLVAGRSYTYRITFSDDELKRVCKLTVWEKPWLQDKAPEEAFKSALECPDVVQRAKRDSFCVGCPSPLSEAEYGTTEHQQRIDKILTFHGLTRGNSLKVINATSQVVAGMKYVYFIEHNSAVCKLTSWERIWLAESHPKDAYKYTYECDKPVSKARTRRSLVPGGSRSLTQDELANSEHIERVDKILVSNSGGGGDSKQSSNARIVSGTVQIVSGKLYKYAVEFSVDGSGSKLCKLSSWERPWLEEKQPTEAYKYTVSCPEEKESEQRQRHRQRRHAKKNGASNELTAEELKDKSHVERIRAGMVSYNSERSKAYTDFEILAGSTQQVAGSLYKYTFRVTTEPDTVCKISIWERVWLDSQDQRKYNVKCTGDDDTEQQPETKPQPPAPSAETVAATSAPAKQRRAVRSLKIDDDEHVRRQFDKFKHHHRRRYASSMEHEMRFNIFRNNLFKIDQLNKFERGTAKYGVTKFADMTVAEYRAHTGLVVPKHERANHIRNRVAMEEDLGDVRELPRSFDWRDRGAVTEVKNQGSCGSCWAFSAVANIEGLHQIKTQKLESYSEQELIDCDKVDNGCGGGYMDDAFKAIEKLGGLELETDYPYRAKAEKTCQFNKTLSHVQVKGAVDMPKNETFIAQYLINNGPIAIGLNANAMQFYRGGISHPWHPLCSKKSIDHGVLIVGFGVKEYPMFNKTLPFWTIKNSWGPSWGEQGYYRIYRGDNSCGVSEMASSAVLA</sequence>
<feature type="compositionally biased region" description="Low complexity" evidence="10">
    <location>
        <begin position="518"/>
        <end position="528"/>
    </location>
</feature>
<feature type="compositionally biased region" description="Basic residues" evidence="10">
    <location>
        <begin position="1325"/>
        <end position="1335"/>
    </location>
</feature>
<dbReference type="PROSITE" id="PS00639">
    <property type="entry name" value="THIOL_PROTEASE_HIS"/>
    <property type="match status" value="1"/>
</dbReference>
<dbReference type="InterPro" id="IPR038765">
    <property type="entry name" value="Papain-like_cys_pep_sf"/>
</dbReference>
<protein>
    <recommendedName>
        <fullName evidence="16">Cysteine proteinase</fullName>
    </recommendedName>
</protein>
<evidence type="ECO:0008006" key="16">
    <source>
        <dbReference type="Google" id="ProtNLM"/>
    </source>
</evidence>
<keyword evidence="6" id="KW-0788">Thiol protease</keyword>
<dbReference type="STRING" id="7168.A0A182N725"/>
<feature type="domain" description="Cathepsin propeptide inhibitor" evidence="13">
    <location>
        <begin position="1477"/>
        <end position="1534"/>
    </location>
</feature>
<dbReference type="CDD" id="cd00042">
    <property type="entry name" value="CY"/>
    <property type="match status" value="3"/>
</dbReference>
<evidence type="ECO:0000256" key="2">
    <source>
        <dbReference type="ARBA" id="ARBA00009403"/>
    </source>
</evidence>
<dbReference type="GO" id="GO:0008234">
    <property type="term" value="F:cysteine-type peptidase activity"/>
    <property type="evidence" value="ECO:0007669"/>
    <property type="project" value="UniProtKB-KW"/>
</dbReference>
<keyword evidence="9" id="KW-0325">Glycoprotein</keyword>
<dbReference type="PROSITE" id="PS00139">
    <property type="entry name" value="THIOL_PROTEASE_CYS"/>
    <property type="match status" value="1"/>
</dbReference>
<dbReference type="InterPro" id="IPR013128">
    <property type="entry name" value="Peptidase_C1A"/>
</dbReference>
<dbReference type="VEuPathDB" id="VectorBase:ADIR003448"/>
<feature type="region of interest" description="Disordered" evidence="10">
    <location>
        <begin position="649"/>
        <end position="723"/>
    </location>
</feature>
<keyword evidence="5" id="KW-0378">Hydrolase</keyword>
<feature type="region of interest" description="Disordered" evidence="10">
    <location>
        <begin position="1311"/>
        <end position="1347"/>
    </location>
</feature>
<dbReference type="EnsemblMetazoa" id="ADIR003448-RA">
    <property type="protein sequence ID" value="ADIR003448-PA"/>
    <property type="gene ID" value="ADIR003448"/>
</dbReference>
<dbReference type="SUPFAM" id="SSF54001">
    <property type="entry name" value="Cysteine proteinases"/>
    <property type="match status" value="1"/>
</dbReference>
<dbReference type="InterPro" id="IPR039417">
    <property type="entry name" value="Peptidase_C1A_papain-like"/>
</dbReference>
<evidence type="ECO:0000313" key="14">
    <source>
        <dbReference type="EnsemblMetazoa" id="ADIR003448-PA"/>
    </source>
</evidence>
<feature type="region of interest" description="Disordered" evidence="10">
    <location>
        <begin position="424"/>
        <end position="578"/>
    </location>
</feature>
<feature type="compositionally biased region" description="Low complexity" evidence="10">
    <location>
        <begin position="711"/>
        <end position="721"/>
    </location>
</feature>
<evidence type="ECO:0000256" key="5">
    <source>
        <dbReference type="ARBA" id="ARBA00022801"/>
    </source>
</evidence>
<dbReference type="FunFam" id="3.90.70.10:FF:000130">
    <property type="entry name" value="Cysteine proteinase 1"/>
    <property type="match status" value="1"/>
</dbReference>
<organism evidence="14 15">
    <name type="scientific">Anopheles dirus</name>
    <dbReference type="NCBI Taxonomy" id="7168"/>
    <lineage>
        <taxon>Eukaryota</taxon>
        <taxon>Metazoa</taxon>
        <taxon>Ecdysozoa</taxon>
        <taxon>Arthropoda</taxon>
        <taxon>Hexapoda</taxon>
        <taxon>Insecta</taxon>
        <taxon>Pterygota</taxon>
        <taxon>Neoptera</taxon>
        <taxon>Endopterygota</taxon>
        <taxon>Diptera</taxon>
        <taxon>Nematocera</taxon>
        <taxon>Culicoidea</taxon>
        <taxon>Culicidae</taxon>
        <taxon>Anophelinae</taxon>
        <taxon>Anopheles</taxon>
    </lineage>
</organism>
<dbReference type="InterPro" id="IPR000169">
    <property type="entry name" value="Pept_cys_AS"/>
</dbReference>
<dbReference type="InterPro" id="IPR013201">
    <property type="entry name" value="Prot_inhib_I29"/>
</dbReference>
<keyword evidence="4 11" id="KW-0732">Signal</keyword>
<dbReference type="InterPro" id="IPR018073">
    <property type="entry name" value="Prot_inh_cystat_CS"/>
</dbReference>
<dbReference type="Pfam" id="PF08246">
    <property type="entry name" value="Inhibitor_I29"/>
    <property type="match status" value="1"/>
</dbReference>
<dbReference type="PROSITE" id="PS00287">
    <property type="entry name" value="CYSTATIN"/>
    <property type="match status" value="1"/>
</dbReference>
<dbReference type="PANTHER" id="PTHR12411">
    <property type="entry name" value="CYSTEINE PROTEASE FAMILY C1-RELATED"/>
    <property type="match status" value="1"/>
</dbReference>
<dbReference type="InterPro" id="IPR025660">
    <property type="entry name" value="Pept_his_AS"/>
</dbReference>
<feature type="region of interest" description="Disordered" evidence="10">
    <location>
        <begin position="34"/>
        <end position="59"/>
    </location>
</feature>
<dbReference type="InterPro" id="IPR046350">
    <property type="entry name" value="Cystatin_sf"/>
</dbReference>
<feature type="signal peptide" evidence="11">
    <location>
        <begin position="1"/>
        <end position="24"/>
    </location>
</feature>
<evidence type="ECO:0000256" key="1">
    <source>
        <dbReference type="ARBA" id="ARBA00008455"/>
    </source>
</evidence>
<feature type="region of interest" description="Disordered" evidence="10">
    <location>
        <begin position="1423"/>
        <end position="1461"/>
    </location>
</feature>
<dbReference type="GO" id="GO:0004869">
    <property type="term" value="F:cysteine-type endopeptidase inhibitor activity"/>
    <property type="evidence" value="ECO:0007669"/>
    <property type="project" value="InterPro"/>
</dbReference>
<keyword evidence="15" id="KW-1185">Reference proteome</keyword>
<dbReference type="SMART" id="SM00645">
    <property type="entry name" value="Pept_C1"/>
    <property type="match status" value="1"/>
</dbReference>
<dbReference type="Pfam" id="PF00112">
    <property type="entry name" value="Peptidase_C1"/>
    <property type="match status" value="1"/>
</dbReference>
<evidence type="ECO:0000256" key="10">
    <source>
        <dbReference type="SAM" id="MobiDB-lite"/>
    </source>
</evidence>
<dbReference type="Gene3D" id="3.90.70.10">
    <property type="entry name" value="Cysteine proteinases"/>
    <property type="match status" value="1"/>
</dbReference>
<evidence type="ECO:0000256" key="4">
    <source>
        <dbReference type="ARBA" id="ARBA00022729"/>
    </source>
</evidence>
<feature type="compositionally biased region" description="Basic and acidic residues" evidence="10">
    <location>
        <begin position="550"/>
        <end position="576"/>
    </location>
</feature>
<evidence type="ECO:0000256" key="9">
    <source>
        <dbReference type="ARBA" id="ARBA00023180"/>
    </source>
</evidence>
<reference evidence="14" key="2">
    <citation type="submission" date="2020-05" db="UniProtKB">
        <authorList>
            <consortium name="EnsemblMetazoa"/>
        </authorList>
    </citation>
    <scope>IDENTIFICATION</scope>
    <source>
        <strain evidence="14">WRAIR2</strain>
    </source>
</reference>
<feature type="compositionally biased region" description="Low complexity" evidence="10">
    <location>
        <begin position="460"/>
        <end position="470"/>
    </location>
</feature>
<dbReference type="InterPro" id="IPR025661">
    <property type="entry name" value="Pept_asp_AS"/>
</dbReference>
<keyword evidence="7" id="KW-0865">Zymogen</keyword>
<dbReference type="PROSITE" id="PS00640">
    <property type="entry name" value="THIOL_PROTEASE_ASN"/>
    <property type="match status" value="1"/>
</dbReference>
<evidence type="ECO:0000313" key="15">
    <source>
        <dbReference type="Proteomes" id="UP000075884"/>
    </source>
</evidence>
<dbReference type="SMART" id="SM00848">
    <property type="entry name" value="Inhibitor_I29"/>
    <property type="match status" value="1"/>
</dbReference>
<proteinExistence type="inferred from homology"/>
<feature type="compositionally biased region" description="Basic and acidic residues" evidence="10">
    <location>
        <begin position="688"/>
        <end position="705"/>
    </location>
</feature>
<evidence type="ECO:0000256" key="3">
    <source>
        <dbReference type="ARBA" id="ARBA00022670"/>
    </source>
</evidence>